<dbReference type="OrthoDB" id="5296638at2"/>
<dbReference type="GO" id="GO:0015627">
    <property type="term" value="C:type II protein secretion system complex"/>
    <property type="evidence" value="ECO:0007669"/>
    <property type="project" value="InterPro"/>
</dbReference>
<accession>V2USL4</accession>
<name>V2USL4_9GAMM</name>
<dbReference type="PRINTS" id="PR00813">
    <property type="entry name" value="BCTERIALGSPG"/>
</dbReference>
<dbReference type="InterPro" id="IPR045584">
    <property type="entry name" value="Pilin-like"/>
</dbReference>
<dbReference type="SUPFAM" id="SSF54523">
    <property type="entry name" value="Pili subunits"/>
    <property type="match status" value="1"/>
</dbReference>
<protein>
    <recommendedName>
        <fullName evidence="5">Pilus assembly protein PilE</fullName>
    </recommendedName>
</protein>
<dbReference type="AlphaFoldDB" id="V2USL4"/>
<dbReference type="PANTHER" id="PTHR30093:SF47">
    <property type="entry name" value="TYPE IV PILUS NON-CORE MINOR PILIN PILE"/>
    <property type="match status" value="1"/>
</dbReference>
<dbReference type="InterPro" id="IPR000983">
    <property type="entry name" value="Bac_GSPG_pilin"/>
</dbReference>
<gene>
    <name evidence="3" type="ORF">P256_01847</name>
</gene>
<dbReference type="eggNOG" id="COG4968">
    <property type="taxonomic scope" value="Bacteria"/>
</dbReference>
<keyword evidence="2" id="KW-1133">Transmembrane helix</keyword>
<dbReference type="EMBL" id="AYER01000007">
    <property type="protein sequence ID" value="ESK38314.1"/>
    <property type="molecule type" value="Genomic_DNA"/>
</dbReference>
<evidence type="ECO:0008006" key="5">
    <source>
        <dbReference type="Google" id="ProtNLM"/>
    </source>
</evidence>
<dbReference type="NCBIfam" id="TIGR02532">
    <property type="entry name" value="IV_pilin_GFxxxE"/>
    <property type="match status" value="1"/>
</dbReference>
<dbReference type="GO" id="GO:0043683">
    <property type="term" value="P:type IV pilus assembly"/>
    <property type="evidence" value="ECO:0007669"/>
    <property type="project" value="InterPro"/>
</dbReference>
<evidence type="ECO:0000256" key="1">
    <source>
        <dbReference type="ARBA" id="ARBA00022481"/>
    </source>
</evidence>
<dbReference type="PATRIC" id="fig|1392540.3.peg.1782"/>
<dbReference type="Gene3D" id="3.30.700.10">
    <property type="entry name" value="Glycoprotein, Type 4 Pilin"/>
    <property type="match status" value="1"/>
</dbReference>
<evidence type="ECO:0000313" key="4">
    <source>
        <dbReference type="Proteomes" id="UP000023785"/>
    </source>
</evidence>
<dbReference type="Pfam" id="PF07963">
    <property type="entry name" value="N_methyl"/>
    <property type="match status" value="1"/>
</dbReference>
<dbReference type="STRING" id="1392540.P256_01847"/>
<evidence type="ECO:0000313" key="3">
    <source>
        <dbReference type="EMBL" id="ESK38314.1"/>
    </source>
</evidence>
<keyword evidence="4" id="KW-1185">Reference proteome</keyword>
<dbReference type="PROSITE" id="PS00409">
    <property type="entry name" value="PROKAR_NTER_METHYL"/>
    <property type="match status" value="1"/>
</dbReference>
<keyword evidence="2" id="KW-0472">Membrane</keyword>
<keyword evidence="2" id="KW-0812">Transmembrane</keyword>
<feature type="transmembrane region" description="Helical" evidence="2">
    <location>
        <begin position="12"/>
        <end position="30"/>
    </location>
</feature>
<dbReference type="GO" id="GO:0015628">
    <property type="term" value="P:protein secretion by the type II secretion system"/>
    <property type="evidence" value="ECO:0007669"/>
    <property type="project" value="InterPro"/>
</dbReference>
<dbReference type="HOGENOM" id="CLU_091705_6_2_6"/>
<dbReference type="PANTHER" id="PTHR30093">
    <property type="entry name" value="GENERAL SECRETION PATHWAY PROTEIN G"/>
    <property type="match status" value="1"/>
</dbReference>
<comment type="caution">
    <text evidence="3">The sequence shown here is derived from an EMBL/GenBank/DDBJ whole genome shotgun (WGS) entry which is preliminary data.</text>
</comment>
<dbReference type="InterPro" id="IPR031982">
    <property type="entry name" value="PilE-like"/>
</dbReference>
<reference evidence="3 4" key="1">
    <citation type="submission" date="2013-10" db="EMBL/GenBank/DDBJ databases">
        <title>The Genome Sequence of Acinetobacter nectaris CIP 110549.</title>
        <authorList>
            <consortium name="The Broad Institute Genomics Platform"/>
            <consortium name="The Broad Institute Genome Sequencing Center for Infectious Disease"/>
            <person name="Cerqueira G."/>
            <person name="Feldgarden M."/>
            <person name="Courvalin P."/>
            <person name="Grillot-Courvalin C."/>
            <person name="Clermont D."/>
            <person name="Rocha E."/>
            <person name="Yoon E.-J."/>
            <person name="Nemec A."/>
            <person name="Young S.K."/>
            <person name="Zeng Q."/>
            <person name="Gargeya S."/>
            <person name="Fitzgerald M."/>
            <person name="Abouelleil A."/>
            <person name="Alvarado L."/>
            <person name="Berlin A.M."/>
            <person name="Chapman S.B."/>
            <person name="Gainer-Dewar J."/>
            <person name="Goldberg J."/>
            <person name="Gnerre S."/>
            <person name="Griggs A."/>
            <person name="Gujja S."/>
            <person name="Hansen M."/>
            <person name="Howarth C."/>
            <person name="Imamovic A."/>
            <person name="Ireland A."/>
            <person name="Larimer J."/>
            <person name="McCowan C."/>
            <person name="Murphy C."/>
            <person name="Pearson M."/>
            <person name="Poon T.W."/>
            <person name="Priest M."/>
            <person name="Roberts A."/>
            <person name="Saif S."/>
            <person name="Shea T."/>
            <person name="Sykes S."/>
            <person name="Wortman J."/>
            <person name="Nusbaum C."/>
            <person name="Birren B."/>
        </authorList>
    </citation>
    <scope>NUCLEOTIDE SEQUENCE [LARGE SCALE GENOMIC DNA]</scope>
    <source>
        <strain evidence="3 4">CIP 110549</strain>
    </source>
</reference>
<organism evidence="3 4">
    <name type="scientific">Acinetobacter nectaris CIP 110549</name>
    <dbReference type="NCBI Taxonomy" id="1392540"/>
    <lineage>
        <taxon>Bacteria</taxon>
        <taxon>Pseudomonadati</taxon>
        <taxon>Pseudomonadota</taxon>
        <taxon>Gammaproteobacteria</taxon>
        <taxon>Moraxellales</taxon>
        <taxon>Moraxellaceae</taxon>
        <taxon>Acinetobacter</taxon>
    </lineage>
</organism>
<dbReference type="RefSeq" id="WP_023273471.1">
    <property type="nucleotide sequence ID" value="NZ_KI530734.1"/>
</dbReference>
<evidence type="ECO:0000256" key="2">
    <source>
        <dbReference type="SAM" id="Phobius"/>
    </source>
</evidence>
<dbReference type="InterPro" id="IPR012902">
    <property type="entry name" value="N_methyl_site"/>
</dbReference>
<dbReference type="Proteomes" id="UP000023785">
    <property type="component" value="Unassembled WGS sequence"/>
</dbReference>
<keyword evidence="1" id="KW-0488">Methylation</keyword>
<proteinExistence type="predicted"/>
<sequence length="141" mass="15150">MKAQKGFTLIELMIVVAIVAILAAIAYPSYTNYVVKTNRVDAQSELTRLAGRLQSYKLVNRTYANATVANVGGSVSYPAQGTANYTITLTLDADNRGYTLAATPASGRQNGDGIICLNQDGWKYWSQGQGTCSLTATSTWN</sequence>
<dbReference type="Pfam" id="PF16732">
    <property type="entry name" value="ComP_DUS"/>
    <property type="match status" value="1"/>
</dbReference>